<feature type="transmembrane region" description="Helical" evidence="6">
    <location>
        <begin position="351"/>
        <end position="373"/>
    </location>
</feature>
<evidence type="ECO:0000256" key="3">
    <source>
        <dbReference type="ARBA" id="ARBA00022692"/>
    </source>
</evidence>
<comment type="subcellular location">
    <subcellularLocation>
        <location evidence="1">Membrane</location>
        <topology evidence="1">Multi-pass membrane protein</topology>
    </subcellularLocation>
</comment>
<dbReference type="GO" id="GO:0016020">
    <property type="term" value="C:membrane"/>
    <property type="evidence" value="ECO:0007669"/>
    <property type="project" value="UniProtKB-SubCell"/>
</dbReference>
<protein>
    <recommendedName>
        <fullName evidence="7">Citrate transporter-like domain-containing protein</fullName>
    </recommendedName>
</protein>
<feature type="non-terminal residue" evidence="8">
    <location>
        <position position="1"/>
    </location>
</feature>
<dbReference type="eggNOG" id="KOG2639">
    <property type="taxonomic scope" value="Eukaryota"/>
</dbReference>
<feature type="transmembrane region" description="Helical" evidence="6">
    <location>
        <begin position="322"/>
        <end position="339"/>
    </location>
</feature>
<feature type="transmembrane region" description="Helical" evidence="6">
    <location>
        <begin position="484"/>
        <end position="507"/>
    </location>
</feature>
<organism evidence="8 9">
    <name type="scientific">Nematostella vectensis</name>
    <name type="common">Starlet sea anemone</name>
    <dbReference type="NCBI Taxonomy" id="45351"/>
    <lineage>
        <taxon>Eukaryota</taxon>
        <taxon>Metazoa</taxon>
        <taxon>Cnidaria</taxon>
        <taxon>Anthozoa</taxon>
        <taxon>Hexacorallia</taxon>
        <taxon>Actiniaria</taxon>
        <taxon>Edwardsiidae</taxon>
        <taxon>Nematostella</taxon>
    </lineage>
</organism>
<feature type="transmembrane region" description="Helical" evidence="6">
    <location>
        <begin position="100"/>
        <end position="118"/>
    </location>
</feature>
<dbReference type="InterPro" id="IPR051475">
    <property type="entry name" value="Diverse_Ion_Transporter"/>
</dbReference>
<dbReference type="PANTHER" id="PTHR43568:SF1">
    <property type="entry name" value="P PROTEIN"/>
    <property type="match status" value="1"/>
</dbReference>
<keyword evidence="4 6" id="KW-1133">Transmembrane helix</keyword>
<dbReference type="Proteomes" id="UP000001593">
    <property type="component" value="Unassembled WGS sequence"/>
</dbReference>
<evidence type="ECO:0000313" key="9">
    <source>
        <dbReference type="Proteomes" id="UP000001593"/>
    </source>
</evidence>
<evidence type="ECO:0000256" key="6">
    <source>
        <dbReference type="SAM" id="Phobius"/>
    </source>
</evidence>
<accession>A7SLS9</accession>
<sequence length="512" mass="57067">LFVSIYSQVVIAFIILVFVYVLIIFELVHRATAAMFGALLALATLSMLNMRPSLEVILTWIEWDTLSLLFGMMILVAVFSKTGFFDFVALKAYKISRGRVWLLVTILCFATAIISAFLDNVTTILLFTPITIKLCQVLNLDPTYVLIAEVIFSNIGGTATAIGDPPNAIIVSNSQIKKAGIDFAEFTLHISLGIVLCLVLGYGFLRLLYIPIRLQNVYSPVIAELKREAEIWRRTAERVPLFSAEEKTVKLLLMQKTLMLENNIRNMERKAVREEAFKENLQELENKYKITDWPLLFKSGSIICVVILLFFIHSFASIDLTIGWIAIMGAIALVLLADIDRIEDTMEMVEWTTLVFFAGLFILMKALNSLGLMDFLSNATAEAIQKVDEESRLTVAIIAILWISALASSFIDNIPFTTAMIPVVLELHNKKSLDLPLRPLVWALAMGACLGGNGTLIGASANVVCAGLSEQYGYPLTFNKFFRIGFPMMIATTLVAMGYLLTCHTVLKWDNK</sequence>
<gene>
    <name evidence="8" type="ORF">NEMVEDRAFT_v1g122951</name>
</gene>
<evidence type="ECO:0000256" key="2">
    <source>
        <dbReference type="ARBA" id="ARBA00022448"/>
    </source>
</evidence>
<reference evidence="8 9" key="1">
    <citation type="journal article" date="2007" name="Science">
        <title>Sea anemone genome reveals ancestral eumetazoan gene repertoire and genomic organization.</title>
        <authorList>
            <person name="Putnam N.H."/>
            <person name="Srivastava M."/>
            <person name="Hellsten U."/>
            <person name="Dirks B."/>
            <person name="Chapman J."/>
            <person name="Salamov A."/>
            <person name="Terry A."/>
            <person name="Shapiro H."/>
            <person name="Lindquist E."/>
            <person name="Kapitonov V.V."/>
            <person name="Jurka J."/>
            <person name="Genikhovich G."/>
            <person name="Grigoriev I.V."/>
            <person name="Lucas S.M."/>
            <person name="Steele R.E."/>
            <person name="Finnerty J.R."/>
            <person name="Technau U."/>
            <person name="Martindale M.Q."/>
            <person name="Rokhsar D.S."/>
        </authorList>
    </citation>
    <scope>NUCLEOTIDE SEQUENCE [LARGE SCALE GENOMIC DNA]</scope>
    <source>
        <strain evidence="9">CH2 X CH6</strain>
    </source>
</reference>
<dbReference type="EMBL" id="DS469701">
    <property type="protein sequence ID" value="EDO35352.1"/>
    <property type="molecule type" value="Genomic_DNA"/>
</dbReference>
<proteinExistence type="predicted"/>
<dbReference type="OrthoDB" id="442352at2759"/>
<feature type="transmembrane region" description="Helical" evidence="6">
    <location>
        <begin position="32"/>
        <end position="48"/>
    </location>
</feature>
<feature type="transmembrane region" description="Helical" evidence="6">
    <location>
        <begin position="6"/>
        <end position="25"/>
    </location>
</feature>
<dbReference type="CDD" id="cd01116">
    <property type="entry name" value="P_permease"/>
    <property type="match status" value="1"/>
</dbReference>
<feature type="transmembrane region" description="Helical" evidence="6">
    <location>
        <begin position="393"/>
        <end position="411"/>
    </location>
</feature>
<dbReference type="STRING" id="45351.A7SLS9"/>
<feature type="domain" description="Citrate transporter-like" evidence="7">
    <location>
        <begin position="20"/>
        <end position="447"/>
    </location>
</feature>
<dbReference type="OMA" id="HHRIRDK"/>
<feature type="transmembrane region" description="Helical" evidence="6">
    <location>
        <begin position="186"/>
        <end position="205"/>
    </location>
</feature>
<name>A7SLS9_NEMVE</name>
<dbReference type="HOGENOM" id="CLU_011920_2_0_1"/>
<keyword evidence="3 6" id="KW-0812">Transmembrane</keyword>
<feature type="transmembrane region" description="Helical" evidence="6">
    <location>
        <begin position="295"/>
        <end position="316"/>
    </location>
</feature>
<dbReference type="GO" id="GO:0055085">
    <property type="term" value="P:transmembrane transport"/>
    <property type="evidence" value="ECO:0007669"/>
    <property type="project" value="InterPro"/>
</dbReference>
<feature type="transmembrane region" description="Helical" evidence="6">
    <location>
        <begin position="440"/>
        <end position="464"/>
    </location>
</feature>
<dbReference type="InterPro" id="IPR004680">
    <property type="entry name" value="Cit_transptr-like_dom"/>
</dbReference>
<evidence type="ECO:0000313" key="8">
    <source>
        <dbReference type="EMBL" id="EDO35352.1"/>
    </source>
</evidence>
<evidence type="ECO:0000256" key="1">
    <source>
        <dbReference type="ARBA" id="ARBA00004141"/>
    </source>
</evidence>
<feature type="transmembrane region" description="Helical" evidence="6">
    <location>
        <begin position="68"/>
        <end position="88"/>
    </location>
</feature>
<dbReference type="PhylomeDB" id="A7SLS9"/>
<evidence type="ECO:0000256" key="4">
    <source>
        <dbReference type="ARBA" id="ARBA00022989"/>
    </source>
</evidence>
<dbReference type="Pfam" id="PF03600">
    <property type="entry name" value="CitMHS"/>
    <property type="match status" value="1"/>
</dbReference>
<evidence type="ECO:0000259" key="7">
    <source>
        <dbReference type="Pfam" id="PF03600"/>
    </source>
</evidence>
<keyword evidence="9" id="KW-1185">Reference proteome</keyword>
<dbReference type="PANTHER" id="PTHR43568">
    <property type="entry name" value="P PROTEIN"/>
    <property type="match status" value="1"/>
</dbReference>
<keyword evidence="2" id="KW-0813">Transport</keyword>
<evidence type="ECO:0000256" key="5">
    <source>
        <dbReference type="ARBA" id="ARBA00023136"/>
    </source>
</evidence>
<keyword evidence="5 6" id="KW-0472">Membrane</keyword>
<dbReference type="AlphaFoldDB" id="A7SLS9"/>
<dbReference type="InParanoid" id="A7SLS9"/>
<dbReference type="KEGG" id="nve:5506770"/>